<dbReference type="InParanoid" id="A0A1E7FRN7"/>
<reference evidence="1 2" key="1">
    <citation type="submission" date="2016-09" db="EMBL/GenBank/DDBJ databases">
        <title>Extensive genetic diversity and differential bi-allelic expression allows diatom success in the polar Southern Ocean.</title>
        <authorList>
            <consortium name="DOE Joint Genome Institute"/>
            <person name="Mock T."/>
            <person name="Otillar R.P."/>
            <person name="Strauss J."/>
            <person name="Dupont C."/>
            <person name="Frickenhaus S."/>
            <person name="Maumus F."/>
            <person name="Mcmullan M."/>
            <person name="Sanges R."/>
            <person name="Schmutz J."/>
            <person name="Toseland A."/>
            <person name="Valas R."/>
            <person name="Veluchamy A."/>
            <person name="Ward B.J."/>
            <person name="Allen A."/>
            <person name="Barry K."/>
            <person name="Falciatore A."/>
            <person name="Ferrante M."/>
            <person name="Fortunato A.E."/>
            <person name="Gloeckner G."/>
            <person name="Gruber A."/>
            <person name="Hipkin R."/>
            <person name="Janech M."/>
            <person name="Kroth P."/>
            <person name="Leese F."/>
            <person name="Lindquist E."/>
            <person name="Lyon B.R."/>
            <person name="Martin J."/>
            <person name="Mayer C."/>
            <person name="Parker M."/>
            <person name="Quesneville H."/>
            <person name="Raymond J."/>
            <person name="Uhlig C."/>
            <person name="Valentin K.U."/>
            <person name="Worden A.Z."/>
            <person name="Armbrust E.V."/>
            <person name="Bowler C."/>
            <person name="Green B."/>
            <person name="Moulton V."/>
            <person name="Van Oosterhout C."/>
            <person name="Grigoriev I."/>
        </authorList>
    </citation>
    <scope>NUCLEOTIDE SEQUENCE [LARGE SCALE GENOMIC DNA]</scope>
    <source>
        <strain evidence="1 2">CCMP1102</strain>
    </source>
</reference>
<proteinExistence type="predicted"/>
<keyword evidence="2" id="KW-1185">Reference proteome</keyword>
<evidence type="ECO:0000313" key="2">
    <source>
        <dbReference type="Proteomes" id="UP000095751"/>
    </source>
</evidence>
<dbReference type="Proteomes" id="UP000095751">
    <property type="component" value="Unassembled WGS sequence"/>
</dbReference>
<evidence type="ECO:0000313" key="1">
    <source>
        <dbReference type="EMBL" id="OEU20765.1"/>
    </source>
</evidence>
<dbReference type="AlphaFoldDB" id="A0A1E7FRN7"/>
<gene>
    <name evidence="1" type="ORF">FRACYDRAFT_234397</name>
</gene>
<name>A0A1E7FRN7_9STRA</name>
<accession>A0A1E7FRN7</accession>
<dbReference type="KEGG" id="fcy:FRACYDRAFT_234397"/>
<organism evidence="1 2">
    <name type="scientific">Fragilariopsis cylindrus CCMP1102</name>
    <dbReference type="NCBI Taxonomy" id="635003"/>
    <lineage>
        <taxon>Eukaryota</taxon>
        <taxon>Sar</taxon>
        <taxon>Stramenopiles</taxon>
        <taxon>Ochrophyta</taxon>
        <taxon>Bacillariophyta</taxon>
        <taxon>Bacillariophyceae</taxon>
        <taxon>Bacillariophycidae</taxon>
        <taxon>Bacillariales</taxon>
        <taxon>Bacillariaceae</taxon>
        <taxon>Fragilariopsis</taxon>
    </lineage>
</organism>
<sequence>MECAVINTKKMAFKMMCVVQKKAVAAINATADALQLCDEILKSLASRTKTVTPLLTMESTYNMDGTAIVGMTVDAHTLDGGRNDSACTPDRRQSFFKPVGISRQCDLGGGSFHRASPISRPFVPTAFTPPPSPFDSSKMILLKTPSSVRTVATVATTPESIASCASYLSAASSSFCMTTPTMSKNVLQENFLKDSLASVVDTPPTKQSLVKRKKMTKSQSRFDRQRQPIDDFARKQKQKQKAKTELCMYYLSNRNLSIWFKLLLCSRGERVTDDSTNGLTTQWVD</sequence>
<protein>
    <submittedName>
        <fullName evidence="1">Uncharacterized protein</fullName>
    </submittedName>
</protein>
<dbReference type="EMBL" id="KV784354">
    <property type="protein sequence ID" value="OEU20765.1"/>
    <property type="molecule type" value="Genomic_DNA"/>
</dbReference>